<accession>A0A163MCS9</accession>
<dbReference type="GeneID" id="97555463"/>
<sequence length="293" mass="32708">MKHKIDFVKCNPTQNMTVLIKSKLPPDDYKVIAAKIMSYDNVYAEQVGFIEPFRKENADARLHMAGGEFCGNACMALAAYLANEQGLNQNETTELHLQVSGVERLVTCRITKNSGDYQCQVDMPLPLTIEQTVLNDGSDSYDMIVVRYSDFVHFVIEVEDIDTEMKRKMLNLVKLIGPLLDTKMLGILLYNIRTSELAPLIYVSDLDSAVWERGCGSGTASVGAYLAWKNQKSMEAAIQQPGGTIQVRAFYDQERLTQLEIEGNVGIVAQGIAFIEQDADHVEGVRNREISMV</sequence>
<comment type="caution">
    <text evidence="1">The sequence shown here is derived from an EMBL/GenBank/DDBJ whole genome shotgun (WGS) entry which is preliminary data.</text>
</comment>
<keyword evidence="2" id="KW-1185">Reference proteome</keyword>
<protein>
    <submittedName>
        <fullName evidence="1">Diaminopimelate epimerase</fullName>
    </submittedName>
</protein>
<dbReference type="InterPro" id="IPR058944">
    <property type="entry name" value="CntK-like"/>
</dbReference>
<proteinExistence type="predicted"/>
<dbReference type="SUPFAM" id="SSF54506">
    <property type="entry name" value="Diaminopimelate epimerase-like"/>
    <property type="match status" value="1"/>
</dbReference>
<dbReference type="Pfam" id="PF26317">
    <property type="entry name" value="CntK_N"/>
    <property type="match status" value="1"/>
</dbReference>
<organism evidence="1 2">
    <name type="scientific">Paenibacillus glucanolyticus</name>
    <dbReference type="NCBI Taxonomy" id="59843"/>
    <lineage>
        <taxon>Bacteria</taxon>
        <taxon>Bacillati</taxon>
        <taxon>Bacillota</taxon>
        <taxon>Bacilli</taxon>
        <taxon>Bacillales</taxon>
        <taxon>Paenibacillaceae</taxon>
        <taxon>Paenibacillus</taxon>
    </lineage>
</organism>
<dbReference type="AlphaFoldDB" id="A0A163MCS9"/>
<name>A0A163MCS9_9BACL</name>
<gene>
    <name evidence="1" type="ORF">AWU65_24890</name>
</gene>
<evidence type="ECO:0000313" key="2">
    <source>
        <dbReference type="Proteomes" id="UP000076796"/>
    </source>
</evidence>
<dbReference type="Gene3D" id="3.10.310.10">
    <property type="entry name" value="Diaminopimelate Epimerase, Chain A, domain 1"/>
    <property type="match status" value="2"/>
</dbReference>
<dbReference type="Proteomes" id="UP000076796">
    <property type="component" value="Unassembled WGS sequence"/>
</dbReference>
<evidence type="ECO:0000313" key="1">
    <source>
        <dbReference type="EMBL" id="KZS48939.1"/>
    </source>
</evidence>
<dbReference type="EMBL" id="LWMH01000001">
    <property type="protein sequence ID" value="KZS48939.1"/>
    <property type="molecule type" value="Genomic_DNA"/>
</dbReference>
<dbReference type="OrthoDB" id="9813391at2"/>
<reference evidence="1" key="1">
    <citation type="journal article" date="2016" name="Genome Announc.">
        <title>Draft genomes of two strains of Paenibacillus glucanolyticus with capability to degrade lignocellulose.</title>
        <authorList>
            <person name="Mathews S.L."/>
            <person name="Pawlak J."/>
            <person name="Grunden A.M."/>
        </authorList>
    </citation>
    <scope>NUCLEOTIDE SEQUENCE [LARGE SCALE GENOMIC DNA]</scope>
    <source>
        <strain evidence="1">SLM1</strain>
    </source>
</reference>
<dbReference type="RefSeq" id="WP_006210267.1">
    <property type="nucleotide sequence ID" value="NZ_CP147845.1"/>
</dbReference>